<evidence type="ECO:0000256" key="8">
    <source>
        <dbReference type="ARBA" id="ARBA00043031"/>
    </source>
</evidence>
<accession>A0ABM4WKN0</accession>
<keyword evidence="4" id="KW-0496">Mitochondrion</keyword>
<feature type="domain" description="Tim44-like" evidence="9">
    <location>
        <begin position="190"/>
        <end position="347"/>
    </location>
</feature>
<evidence type="ECO:0000313" key="10">
    <source>
        <dbReference type="Proteomes" id="UP001652660"/>
    </source>
</evidence>
<comment type="subcellular location">
    <subcellularLocation>
        <location evidence="1">Mitochondrion</location>
    </subcellularLocation>
</comment>
<keyword evidence="3" id="KW-0689">Ribosomal protein</keyword>
<reference evidence="11" key="1">
    <citation type="submission" date="2025-08" db="UniProtKB">
        <authorList>
            <consortium name="RefSeq"/>
        </authorList>
    </citation>
    <scope>IDENTIFICATION</scope>
    <source>
        <tissue evidence="11">Leaves</tissue>
    </source>
</reference>
<dbReference type="Proteomes" id="UP001652660">
    <property type="component" value="Chromosome 2c"/>
</dbReference>
<dbReference type="InterPro" id="IPR051975">
    <property type="entry name" value="mtLSU_mL45"/>
</dbReference>
<proteinExistence type="inferred from homology"/>
<dbReference type="SMART" id="SM00978">
    <property type="entry name" value="Tim44"/>
    <property type="match status" value="1"/>
</dbReference>
<protein>
    <recommendedName>
        <fullName evidence="7">Large ribosomal subunit protein mL45</fullName>
    </recommendedName>
    <alternativeName>
        <fullName evidence="8">39S ribosomal protein L45, mitochondrial</fullName>
    </alternativeName>
</protein>
<evidence type="ECO:0000256" key="2">
    <source>
        <dbReference type="ARBA" id="ARBA00022946"/>
    </source>
</evidence>
<dbReference type="RefSeq" id="XP_071932339.1">
    <property type="nucleotide sequence ID" value="XM_072076238.1"/>
</dbReference>
<evidence type="ECO:0000256" key="6">
    <source>
        <dbReference type="ARBA" id="ARBA00038073"/>
    </source>
</evidence>
<dbReference type="InterPro" id="IPR007379">
    <property type="entry name" value="Tim44-like_dom"/>
</dbReference>
<organism evidence="10 11">
    <name type="scientific">Coffea arabica</name>
    <name type="common">Arabian coffee</name>
    <dbReference type="NCBI Taxonomy" id="13443"/>
    <lineage>
        <taxon>Eukaryota</taxon>
        <taxon>Viridiplantae</taxon>
        <taxon>Streptophyta</taxon>
        <taxon>Embryophyta</taxon>
        <taxon>Tracheophyta</taxon>
        <taxon>Spermatophyta</taxon>
        <taxon>Magnoliopsida</taxon>
        <taxon>eudicotyledons</taxon>
        <taxon>Gunneridae</taxon>
        <taxon>Pentapetalae</taxon>
        <taxon>asterids</taxon>
        <taxon>lamiids</taxon>
        <taxon>Gentianales</taxon>
        <taxon>Rubiaceae</taxon>
        <taxon>Ixoroideae</taxon>
        <taxon>Gardenieae complex</taxon>
        <taxon>Bertiereae - Coffeeae clade</taxon>
        <taxon>Coffeeae</taxon>
        <taxon>Coffea</taxon>
    </lineage>
</organism>
<gene>
    <name evidence="11" type="primary">LOC113727572</name>
</gene>
<keyword evidence="2" id="KW-0809">Transit peptide</keyword>
<keyword evidence="10" id="KW-1185">Reference proteome</keyword>
<dbReference type="PANTHER" id="PTHR28554">
    <property type="entry name" value="39S RIBOSOMAL PROTEIN L45, MITOCHONDRIAL"/>
    <property type="match status" value="1"/>
</dbReference>
<evidence type="ECO:0000256" key="3">
    <source>
        <dbReference type="ARBA" id="ARBA00022980"/>
    </source>
</evidence>
<dbReference type="PANTHER" id="PTHR28554:SF1">
    <property type="entry name" value="LARGE RIBOSOMAL SUBUNIT PROTEIN ML45"/>
    <property type="match status" value="1"/>
</dbReference>
<comment type="similarity">
    <text evidence="6">Belongs to the mitochondrion-specific ribosomal protein mL45 family.</text>
</comment>
<keyword evidence="5" id="KW-0687">Ribonucleoprotein</keyword>
<dbReference type="GeneID" id="113727572"/>
<name>A0ABM4WKN0_COFAR</name>
<evidence type="ECO:0000313" key="11">
    <source>
        <dbReference type="RefSeq" id="XP_071932339.1"/>
    </source>
</evidence>
<dbReference type="InterPro" id="IPR032710">
    <property type="entry name" value="NTF2-like_dom_sf"/>
</dbReference>
<dbReference type="Pfam" id="PF04280">
    <property type="entry name" value="Tim44"/>
    <property type="match status" value="1"/>
</dbReference>
<evidence type="ECO:0000256" key="7">
    <source>
        <dbReference type="ARBA" id="ARBA00039448"/>
    </source>
</evidence>
<evidence type="ECO:0000256" key="1">
    <source>
        <dbReference type="ARBA" id="ARBA00004173"/>
    </source>
</evidence>
<evidence type="ECO:0000256" key="4">
    <source>
        <dbReference type="ARBA" id="ARBA00023128"/>
    </source>
</evidence>
<dbReference type="Gene3D" id="3.10.450.240">
    <property type="match status" value="1"/>
</dbReference>
<sequence length="349" mass="40003">MGLGPRLQLIRNLYRAKNQIPEFSRLLGSSGRYSNVISHDSKSWGNSSCLDGRYLNHQSCNKWTVPLAICRTMSSCVTKDSRGLPWTPGTKIILQATTVAELSNFGYARFVTTQAKAPAQARLMGALQVSMQSPGIVYEPYAPREKLPFWRRWFTRSGWRRTKDDLILEQTAGNSHFSKLRMPLLNCENLDTLNRSSIMKLLTCTKRFAFAIKKLLCGRTLISTKVANGDKTSLRKLVTEKMYSALKNEIKQRESRWSKMYWELVEPAVQIRTLRARLIAIDRENLNKAFAQLTLEFLTKQKYEAYDTNGTVVAGDKDKEVLVREIWVFEKSLFHPGAYWRLCGRINTS</sequence>
<evidence type="ECO:0000256" key="5">
    <source>
        <dbReference type="ARBA" id="ARBA00023274"/>
    </source>
</evidence>
<dbReference type="SUPFAM" id="SSF54427">
    <property type="entry name" value="NTF2-like"/>
    <property type="match status" value="1"/>
</dbReference>
<evidence type="ECO:0000259" key="9">
    <source>
        <dbReference type="SMART" id="SM00978"/>
    </source>
</evidence>